<dbReference type="AlphaFoldDB" id="A0A2A4TA47"/>
<name>A0A2A4TA47_9DELT</name>
<gene>
    <name evidence="1" type="ORF">COB67_02570</name>
</gene>
<protein>
    <submittedName>
        <fullName evidence="1">Uncharacterized protein</fullName>
    </submittedName>
</protein>
<evidence type="ECO:0000313" key="1">
    <source>
        <dbReference type="EMBL" id="PCI30189.1"/>
    </source>
</evidence>
<accession>A0A2A4TA47</accession>
<reference evidence="2" key="1">
    <citation type="submission" date="2017-08" db="EMBL/GenBank/DDBJ databases">
        <title>A dynamic microbial community with high functional redundancy inhabits the cold, oxic subseafloor aquifer.</title>
        <authorList>
            <person name="Tully B.J."/>
            <person name="Wheat C.G."/>
            <person name="Glazer B.T."/>
            <person name="Huber J.A."/>
        </authorList>
    </citation>
    <scope>NUCLEOTIDE SEQUENCE [LARGE SCALE GENOMIC DNA]</scope>
</reference>
<proteinExistence type="predicted"/>
<organism evidence="1 2">
    <name type="scientific">SAR324 cluster bacterium</name>
    <dbReference type="NCBI Taxonomy" id="2024889"/>
    <lineage>
        <taxon>Bacteria</taxon>
        <taxon>Deltaproteobacteria</taxon>
        <taxon>SAR324 cluster</taxon>
    </lineage>
</organism>
<dbReference type="Proteomes" id="UP000218113">
    <property type="component" value="Unassembled WGS sequence"/>
</dbReference>
<dbReference type="EMBL" id="NVSR01000007">
    <property type="protein sequence ID" value="PCI30189.1"/>
    <property type="molecule type" value="Genomic_DNA"/>
</dbReference>
<evidence type="ECO:0000313" key="2">
    <source>
        <dbReference type="Proteomes" id="UP000218113"/>
    </source>
</evidence>
<comment type="caution">
    <text evidence="1">The sequence shown here is derived from an EMBL/GenBank/DDBJ whole genome shotgun (WGS) entry which is preliminary data.</text>
</comment>
<sequence>MTAIQIVTLQFEKEKTLDHIKRVMIEKLGEDVYRVYNSVKEDGKVFSPFELSKEIYDSAAAALQAQSFSSLSKVVKADNNISDLLTTEEIKSALDLNDITES</sequence>